<protein>
    <submittedName>
        <fullName evidence="2">N,N-dimethylformamidase beta subunit family domain-containing protein</fullName>
    </submittedName>
</protein>
<dbReference type="RefSeq" id="WP_379782045.1">
    <property type="nucleotide sequence ID" value="NZ_JBHSMU010000009.1"/>
</dbReference>
<evidence type="ECO:0000259" key="1">
    <source>
        <dbReference type="Pfam" id="PF20254"/>
    </source>
</evidence>
<dbReference type="Pfam" id="PF20254">
    <property type="entry name" value="DMFA2_C"/>
    <property type="match status" value="1"/>
</dbReference>
<keyword evidence="3" id="KW-1185">Reference proteome</keyword>
<dbReference type="InterPro" id="IPR046540">
    <property type="entry name" value="DMFA2_C"/>
</dbReference>
<dbReference type="Proteomes" id="UP001596050">
    <property type="component" value="Unassembled WGS sequence"/>
</dbReference>
<proteinExistence type="predicted"/>
<comment type="caution">
    <text evidence="2">The sequence shown here is derived from an EMBL/GenBank/DDBJ whole genome shotgun (WGS) entry which is preliminary data.</text>
</comment>
<evidence type="ECO:0000313" key="3">
    <source>
        <dbReference type="Proteomes" id="UP001596050"/>
    </source>
</evidence>
<organism evidence="2 3">
    <name type="scientific">Massilia niabensis</name>
    <dbReference type="NCBI Taxonomy" id="544910"/>
    <lineage>
        <taxon>Bacteria</taxon>
        <taxon>Pseudomonadati</taxon>
        <taxon>Pseudomonadota</taxon>
        <taxon>Betaproteobacteria</taxon>
        <taxon>Burkholderiales</taxon>
        <taxon>Oxalobacteraceae</taxon>
        <taxon>Telluria group</taxon>
        <taxon>Massilia</taxon>
    </lineage>
</organism>
<gene>
    <name evidence="2" type="ORF">ACFPN5_08360</name>
</gene>
<feature type="domain" description="N,N-dimethylformamidase beta subunit-like C-terminal" evidence="1">
    <location>
        <begin position="58"/>
        <end position="435"/>
    </location>
</feature>
<name>A0ABW0L2Z7_9BURK</name>
<accession>A0ABW0L2Z7</accession>
<sequence length="456" mass="50353">MIHAYPGRASVLPGERLVLHVATDSRRFRVHFYRWRDGFEALHSSSWLPGERARERGAGDDWDWPAYEFLVPAHWTSSVYVAHLEEAEGKAPLSLALDSATALFVVRGQGAAGRRGGMLYKLPLATYHAYNFSGGGCYYCNPPASSEPPGARVSLRRPGGGIGGPTWGAPDHYDATSARQTFAHWDGRFIRWLARQGYTPEFCTDLDIHADPGLPLRYRLLVSAGHDEYWTEPTRDAVEDFVASGGNLAFFAANLCWWRVHLVDGAGALVCHQGGPRGAFDHWWPARGAGRPEDRLAGVSYRHGGGWWDGARHTPGFIVQQPDHWVFEGTGLGRGDAFGADTWPPLAGYECDGAPLDTFDRASGMATLSAWADETGTPDDYQLLAACPLDRRWQELPPRERHAAGEGVHAATLGLFERNGTVFSAGTTDWAQVLADGRDRRVERITRNVLDRLLRH</sequence>
<evidence type="ECO:0000313" key="2">
    <source>
        <dbReference type="EMBL" id="MFC5459820.1"/>
    </source>
</evidence>
<dbReference type="EMBL" id="JBHSMU010000009">
    <property type="protein sequence ID" value="MFC5459820.1"/>
    <property type="molecule type" value="Genomic_DNA"/>
</dbReference>
<reference evidence="3" key="1">
    <citation type="journal article" date="2019" name="Int. J. Syst. Evol. Microbiol.">
        <title>The Global Catalogue of Microorganisms (GCM) 10K type strain sequencing project: providing services to taxonomists for standard genome sequencing and annotation.</title>
        <authorList>
            <consortium name="The Broad Institute Genomics Platform"/>
            <consortium name="The Broad Institute Genome Sequencing Center for Infectious Disease"/>
            <person name="Wu L."/>
            <person name="Ma J."/>
        </authorList>
    </citation>
    <scope>NUCLEOTIDE SEQUENCE [LARGE SCALE GENOMIC DNA]</scope>
    <source>
        <strain evidence="3">KACC 12649</strain>
    </source>
</reference>